<accession>A0ABN2YLK1</accession>
<dbReference type="Proteomes" id="UP001501020">
    <property type="component" value="Unassembled WGS sequence"/>
</dbReference>
<evidence type="ECO:0000313" key="1">
    <source>
        <dbReference type="EMBL" id="GAA2127977.1"/>
    </source>
</evidence>
<name>A0ABN2YLK1_9ACTN</name>
<comment type="caution">
    <text evidence="1">The sequence shown here is derived from an EMBL/GenBank/DDBJ whole genome shotgun (WGS) entry which is preliminary data.</text>
</comment>
<sequence>MDAVANHCRVGSDDRLRIRWPVPLPGGRRVVLRHRSSGAVRPARLADDRCSAEVGVGDLAPGIWEPVIETGGAGDTGGTGCPLLTDDPGFSLEELRAYADVPRDRAVRVARTRAGHVRLRVRQVAPHAEVEAVHPHDGEIEIVGRLAYTGPRPEESAHLVAAARQGKAAVAGEARLDGTGFRGRLDVEAFAAAEPALWDLWLDVGDVHARLGTWLDDAPGKRGKLSYPRQVAAPGGREMAVRPYYTERDQLAISCRPVGDDGT</sequence>
<dbReference type="EMBL" id="BAAAMR010000011">
    <property type="protein sequence ID" value="GAA2127977.1"/>
    <property type="molecule type" value="Genomic_DNA"/>
</dbReference>
<proteinExistence type="predicted"/>
<organism evidence="1 2">
    <name type="scientific">Actinomadura napierensis</name>
    <dbReference type="NCBI Taxonomy" id="267854"/>
    <lineage>
        <taxon>Bacteria</taxon>
        <taxon>Bacillati</taxon>
        <taxon>Actinomycetota</taxon>
        <taxon>Actinomycetes</taxon>
        <taxon>Streptosporangiales</taxon>
        <taxon>Thermomonosporaceae</taxon>
        <taxon>Actinomadura</taxon>
    </lineage>
</organism>
<gene>
    <name evidence="1" type="ORF">GCM10009727_18140</name>
</gene>
<keyword evidence="2" id="KW-1185">Reference proteome</keyword>
<protein>
    <submittedName>
        <fullName evidence="1">Uncharacterized protein</fullName>
    </submittedName>
</protein>
<reference evidence="1 2" key="1">
    <citation type="journal article" date="2019" name="Int. J. Syst. Evol. Microbiol.">
        <title>The Global Catalogue of Microorganisms (GCM) 10K type strain sequencing project: providing services to taxonomists for standard genome sequencing and annotation.</title>
        <authorList>
            <consortium name="The Broad Institute Genomics Platform"/>
            <consortium name="The Broad Institute Genome Sequencing Center for Infectious Disease"/>
            <person name="Wu L."/>
            <person name="Ma J."/>
        </authorList>
    </citation>
    <scope>NUCLEOTIDE SEQUENCE [LARGE SCALE GENOMIC DNA]</scope>
    <source>
        <strain evidence="1 2">JCM 13850</strain>
    </source>
</reference>
<evidence type="ECO:0000313" key="2">
    <source>
        <dbReference type="Proteomes" id="UP001501020"/>
    </source>
</evidence>